<dbReference type="InterPro" id="IPR024930">
    <property type="entry name" value="Skp_dom_sf"/>
</dbReference>
<dbReference type="SUPFAM" id="SSF111384">
    <property type="entry name" value="OmpH-like"/>
    <property type="match status" value="1"/>
</dbReference>
<feature type="signal peptide" evidence="5">
    <location>
        <begin position="1"/>
        <end position="21"/>
    </location>
</feature>
<sequence>MKNKVLFLLTIIGLMSFVSNAQRGVRIGYIDTEYILENVPEYQQASSQLESKVQKWKTEIEKRLSVIDQKKKQLNSESVLLTKELYAERLEDISYEEAEILDYQQKRFGPNGDLMIQKQQLIQPIQDQIFAAVQEIAGNKKYDFIFDKSADVVMLYSAERFDISELVIRSITRASKRTQAKTKAERKAADKEEVVPVINKELEERQKIADDKKAAREAAVAERIEKQKARRDSLKNAAAERRQKILDERAKAKAARDSIKANVTSTKNEDGSTKTPAQIAEDKKRQKLKDREARQKALEDRRNKILADRKKAKEEREANNKKNDSVPDDNN</sequence>
<comment type="caution">
    <text evidence="6">The sequence shown here is derived from an EMBL/GenBank/DDBJ whole genome shotgun (WGS) entry which is preliminary data.</text>
</comment>
<feature type="region of interest" description="Disordered" evidence="4">
    <location>
        <begin position="249"/>
        <end position="331"/>
    </location>
</feature>
<dbReference type="SMART" id="SM00935">
    <property type="entry name" value="OmpH"/>
    <property type="match status" value="1"/>
</dbReference>
<dbReference type="PANTHER" id="PTHR35089:SF1">
    <property type="entry name" value="CHAPERONE PROTEIN SKP"/>
    <property type="match status" value="1"/>
</dbReference>
<dbReference type="GO" id="GO:0005829">
    <property type="term" value="C:cytosol"/>
    <property type="evidence" value="ECO:0007669"/>
    <property type="project" value="TreeGrafter"/>
</dbReference>
<evidence type="ECO:0000313" key="7">
    <source>
        <dbReference type="Proteomes" id="UP000284892"/>
    </source>
</evidence>
<dbReference type="Gene3D" id="3.30.910.20">
    <property type="entry name" value="Skp domain"/>
    <property type="match status" value="1"/>
</dbReference>
<dbReference type="GO" id="GO:0050821">
    <property type="term" value="P:protein stabilization"/>
    <property type="evidence" value="ECO:0007669"/>
    <property type="project" value="TreeGrafter"/>
</dbReference>
<dbReference type="RefSeq" id="WP_120202052.1">
    <property type="nucleotide sequence ID" value="NZ_RAQJ01000005.1"/>
</dbReference>
<feature type="compositionally biased region" description="Basic and acidic residues" evidence="4">
    <location>
        <begin position="249"/>
        <end position="259"/>
    </location>
</feature>
<evidence type="ECO:0000256" key="1">
    <source>
        <dbReference type="ARBA" id="ARBA00009091"/>
    </source>
</evidence>
<protein>
    <submittedName>
        <fullName evidence="6">Periplasmic chaperone for outer membrane proteins Skp</fullName>
    </submittedName>
</protein>
<dbReference type="Pfam" id="PF03938">
    <property type="entry name" value="OmpH"/>
    <property type="match status" value="1"/>
</dbReference>
<organism evidence="6 7">
    <name type="scientific">Ichthyenterobacterium magnum</name>
    <dbReference type="NCBI Taxonomy" id="1230530"/>
    <lineage>
        <taxon>Bacteria</taxon>
        <taxon>Pseudomonadati</taxon>
        <taxon>Bacteroidota</taxon>
        <taxon>Flavobacteriia</taxon>
        <taxon>Flavobacteriales</taxon>
        <taxon>Flavobacteriaceae</taxon>
        <taxon>Ichthyenterobacterium</taxon>
    </lineage>
</organism>
<keyword evidence="3" id="KW-0175">Coiled coil</keyword>
<evidence type="ECO:0000256" key="3">
    <source>
        <dbReference type="SAM" id="Coils"/>
    </source>
</evidence>
<feature type="coiled-coil region" evidence="3">
    <location>
        <begin position="198"/>
        <end position="244"/>
    </location>
</feature>
<accession>A0A420DG11</accession>
<dbReference type="InterPro" id="IPR005632">
    <property type="entry name" value="Chaperone_Skp"/>
</dbReference>
<comment type="similarity">
    <text evidence="1">Belongs to the Skp family.</text>
</comment>
<keyword evidence="7" id="KW-1185">Reference proteome</keyword>
<feature type="chain" id="PRO_5019429105" evidence="5">
    <location>
        <begin position="22"/>
        <end position="331"/>
    </location>
</feature>
<dbReference type="PANTHER" id="PTHR35089">
    <property type="entry name" value="CHAPERONE PROTEIN SKP"/>
    <property type="match status" value="1"/>
</dbReference>
<name>A0A420DG11_9FLAO</name>
<evidence type="ECO:0000256" key="4">
    <source>
        <dbReference type="SAM" id="MobiDB-lite"/>
    </source>
</evidence>
<dbReference type="AlphaFoldDB" id="A0A420DG11"/>
<dbReference type="GO" id="GO:0051082">
    <property type="term" value="F:unfolded protein binding"/>
    <property type="evidence" value="ECO:0007669"/>
    <property type="project" value="InterPro"/>
</dbReference>
<feature type="compositionally biased region" description="Basic and acidic residues" evidence="4">
    <location>
        <begin position="280"/>
        <end position="325"/>
    </location>
</feature>
<evidence type="ECO:0000256" key="2">
    <source>
        <dbReference type="ARBA" id="ARBA00022729"/>
    </source>
</evidence>
<proteinExistence type="inferred from homology"/>
<dbReference type="Proteomes" id="UP000284892">
    <property type="component" value="Unassembled WGS sequence"/>
</dbReference>
<dbReference type="OrthoDB" id="9788552at2"/>
<gene>
    <name evidence="6" type="ORF">BXY80_2308</name>
</gene>
<keyword evidence="2 5" id="KW-0732">Signal</keyword>
<evidence type="ECO:0000313" key="6">
    <source>
        <dbReference type="EMBL" id="RKE91881.1"/>
    </source>
</evidence>
<dbReference type="EMBL" id="RAQJ01000005">
    <property type="protein sequence ID" value="RKE91881.1"/>
    <property type="molecule type" value="Genomic_DNA"/>
</dbReference>
<reference evidence="6 7" key="1">
    <citation type="submission" date="2018-09" db="EMBL/GenBank/DDBJ databases">
        <title>Genomic Encyclopedia of Archaeal and Bacterial Type Strains, Phase II (KMG-II): from individual species to whole genera.</title>
        <authorList>
            <person name="Goeker M."/>
        </authorList>
    </citation>
    <scope>NUCLEOTIDE SEQUENCE [LARGE SCALE GENOMIC DNA]</scope>
    <source>
        <strain evidence="6 7">DSM 26283</strain>
    </source>
</reference>
<evidence type="ECO:0000256" key="5">
    <source>
        <dbReference type="SAM" id="SignalP"/>
    </source>
</evidence>